<reference evidence="2" key="2">
    <citation type="submission" date="2020-09" db="EMBL/GenBank/DDBJ databases">
        <authorList>
            <person name="Sun Q."/>
            <person name="Kim S."/>
        </authorList>
    </citation>
    <scope>NUCLEOTIDE SEQUENCE</scope>
    <source>
        <strain evidence="2">KCTC 42650</strain>
    </source>
</reference>
<comment type="similarity">
    <text evidence="1">Belongs to the cytochrome P450 family.</text>
</comment>
<dbReference type="GO" id="GO:0005506">
    <property type="term" value="F:iron ion binding"/>
    <property type="evidence" value="ECO:0007669"/>
    <property type="project" value="InterPro"/>
</dbReference>
<dbReference type="InterPro" id="IPR036396">
    <property type="entry name" value="Cyt_P450_sf"/>
</dbReference>
<dbReference type="EMBL" id="BNCJ01000013">
    <property type="protein sequence ID" value="GHF62307.1"/>
    <property type="molecule type" value="Genomic_DNA"/>
</dbReference>
<evidence type="ECO:0000313" key="3">
    <source>
        <dbReference type="Proteomes" id="UP000626220"/>
    </source>
</evidence>
<sequence length="400" mass="43696">MTVEAGLASPPELDIDPFTRENLRDPEAVQTAIRETAPVVRLTKYDMYAIGRHDLVQTALSDYTRFTSTGGIGMSDIRKPGAWRTPSPIAEVDPPGHSAVRRTLQRVLSPVIIRQWRDDFMAEAEKQANTIIGSGTVEAVRDLVEPFILKVFPDALGVDMPREAFPLIGEMNFNQIGPNNDLTKASIEAAGPHLKNYEQYFSRESMIAGGLGEKIYQAEDEGGFPTGTAGVQVRSFLRAGVDTTIAGIGHMLLRLAQNPDQWAKLKADPSKAKAAFDEAIRMDSPSQLIHRTTVSDMEFGGLALKGDVKVGCFIGAANLDPRKFSNPTAYDIDRNSAGTHVALGAGPHICIGQNIARLEAEVFLGALLKRFSRIELDGDPEYKTINTLRSLDRLPLRLVS</sequence>
<dbReference type="InterPro" id="IPR001128">
    <property type="entry name" value="Cyt_P450"/>
</dbReference>
<dbReference type="GO" id="GO:0004497">
    <property type="term" value="F:monooxygenase activity"/>
    <property type="evidence" value="ECO:0007669"/>
    <property type="project" value="InterPro"/>
</dbReference>
<keyword evidence="3" id="KW-1185">Reference proteome</keyword>
<dbReference type="Gene3D" id="1.10.630.10">
    <property type="entry name" value="Cytochrome P450"/>
    <property type="match status" value="1"/>
</dbReference>
<dbReference type="GO" id="GO:0020037">
    <property type="term" value="F:heme binding"/>
    <property type="evidence" value="ECO:0007669"/>
    <property type="project" value="InterPro"/>
</dbReference>
<reference evidence="2" key="1">
    <citation type="journal article" date="2014" name="Int. J. Syst. Evol. Microbiol.">
        <title>Complete genome sequence of Corynebacterium casei LMG S-19264T (=DSM 44701T), isolated from a smear-ripened cheese.</title>
        <authorList>
            <consortium name="US DOE Joint Genome Institute (JGI-PGF)"/>
            <person name="Walter F."/>
            <person name="Albersmeier A."/>
            <person name="Kalinowski J."/>
            <person name="Ruckert C."/>
        </authorList>
    </citation>
    <scope>NUCLEOTIDE SEQUENCE</scope>
    <source>
        <strain evidence="2">KCTC 42650</strain>
    </source>
</reference>
<evidence type="ECO:0000313" key="2">
    <source>
        <dbReference type="EMBL" id="GHF62307.1"/>
    </source>
</evidence>
<dbReference type="GO" id="GO:0016705">
    <property type="term" value="F:oxidoreductase activity, acting on paired donors, with incorporation or reduction of molecular oxygen"/>
    <property type="evidence" value="ECO:0007669"/>
    <property type="project" value="InterPro"/>
</dbReference>
<dbReference type="Proteomes" id="UP000626220">
    <property type="component" value="Unassembled WGS sequence"/>
</dbReference>
<organism evidence="2 3">
    <name type="scientific">Seohaeicola zhoushanensis</name>
    <dbReference type="NCBI Taxonomy" id="1569283"/>
    <lineage>
        <taxon>Bacteria</taxon>
        <taxon>Pseudomonadati</taxon>
        <taxon>Pseudomonadota</taxon>
        <taxon>Alphaproteobacteria</taxon>
        <taxon>Rhodobacterales</taxon>
        <taxon>Roseobacteraceae</taxon>
        <taxon>Seohaeicola</taxon>
    </lineage>
</organism>
<dbReference type="Pfam" id="PF00067">
    <property type="entry name" value="p450"/>
    <property type="match status" value="1"/>
</dbReference>
<dbReference type="RefSeq" id="WP_189681607.1">
    <property type="nucleotide sequence ID" value="NZ_BNCJ01000013.1"/>
</dbReference>
<dbReference type="AlphaFoldDB" id="A0A8J3H185"/>
<dbReference type="SUPFAM" id="SSF48264">
    <property type="entry name" value="Cytochrome P450"/>
    <property type="match status" value="1"/>
</dbReference>
<dbReference type="PRINTS" id="PR00359">
    <property type="entry name" value="BP450"/>
</dbReference>
<dbReference type="PANTHER" id="PTHR46696:SF1">
    <property type="entry name" value="CYTOCHROME P450 YJIB-RELATED"/>
    <property type="match status" value="1"/>
</dbReference>
<evidence type="ECO:0000256" key="1">
    <source>
        <dbReference type="ARBA" id="ARBA00010617"/>
    </source>
</evidence>
<gene>
    <name evidence="2" type="ORF">GCM10017056_37090</name>
</gene>
<accession>A0A8J3H185</accession>
<protein>
    <submittedName>
        <fullName evidence="2">Cytochrome P450</fullName>
    </submittedName>
</protein>
<name>A0A8J3H185_9RHOB</name>
<proteinExistence type="inferred from homology"/>
<dbReference type="PANTHER" id="PTHR46696">
    <property type="entry name" value="P450, PUTATIVE (EUROFUNG)-RELATED"/>
    <property type="match status" value="1"/>
</dbReference>
<dbReference type="InterPro" id="IPR002397">
    <property type="entry name" value="Cyt_P450_B"/>
</dbReference>
<comment type="caution">
    <text evidence="2">The sequence shown here is derived from an EMBL/GenBank/DDBJ whole genome shotgun (WGS) entry which is preliminary data.</text>
</comment>